<dbReference type="Proteomes" id="UP000054632">
    <property type="component" value="Unassembled WGS sequence"/>
</dbReference>
<dbReference type="AlphaFoldDB" id="A0A0V1DNK9"/>
<dbReference type="EMBL" id="JYDV01002880">
    <property type="protein sequence ID" value="KRY97137.1"/>
    <property type="molecule type" value="Genomic_DNA"/>
</dbReference>
<dbReference type="EMBL" id="JYDR01001518">
    <property type="protein sequence ID" value="KRY63130.1"/>
    <property type="molecule type" value="Genomic_DNA"/>
</dbReference>
<feature type="non-terminal residue" evidence="1">
    <location>
        <position position="1"/>
    </location>
</feature>
<sequence>LERNLHAICWSFCYRNVKCPKREFYQIFRKIIDCEISK</sequence>
<evidence type="ECO:0000313" key="2">
    <source>
        <dbReference type="EMBL" id="KRY97137.1"/>
    </source>
</evidence>
<name>A0A0V1DNK9_TRIPS</name>
<evidence type="ECO:0000313" key="4">
    <source>
        <dbReference type="Proteomes" id="UP000054826"/>
    </source>
</evidence>
<evidence type="ECO:0000313" key="1">
    <source>
        <dbReference type="EMBL" id="KRY63130.1"/>
    </source>
</evidence>
<evidence type="ECO:0000313" key="3">
    <source>
        <dbReference type="Proteomes" id="UP000054632"/>
    </source>
</evidence>
<accession>A0A0V1DNK9</accession>
<comment type="caution">
    <text evidence="1">The sequence shown here is derived from an EMBL/GenBank/DDBJ whole genome shotgun (WGS) entry which is preliminary data.</text>
</comment>
<reference evidence="3 4" key="1">
    <citation type="submission" date="2015-01" db="EMBL/GenBank/DDBJ databases">
        <title>Evolution of Trichinella species and genotypes.</title>
        <authorList>
            <person name="Korhonen P.K."/>
            <person name="Edoardo P."/>
            <person name="Giuseppe L.R."/>
            <person name="Gasser R.B."/>
        </authorList>
    </citation>
    <scope>NUCLEOTIDE SEQUENCE [LARGE SCALE GENOMIC DNA]</scope>
    <source>
        <strain evidence="1">ISS13</strain>
        <strain evidence="2">ISS176</strain>
    </source>
</reference>
<dbReference type="Proteomes" id="UP000054826">
    <property type="component" value="Unassembled WGS sequence"/>
</dbReference>
<protein>
    <submittedName>
        <fullName evidence="1">Uncharacterized protein</fullName>
    </submittedName>
</protein>
<gene>
    <name evidence="1" type="ORF">T4A_4484</name>
    <name evidence="2" type="ORF">T4C_8</name>
</gene>
<organism evidence="1 3">
    <name type="scientific">Trichinella pseudospiralis</name>
    <name type="common">Parasitic roundworm</name>
    <dbReference type="NCBI Taxonomy" id="6337"/>
    <lineage>
        <taxon>Eukaryota</taxon>
        <taxon>Metazoa</taxon>
        <taxon>Ecdysozoa</taxon>
        <taxon>Nematoda</taxon>
        <taxon>Enoplea</taxon>
        <taxon>Dorylaimia</taxon>
        <taxon>Trichinellida</taxon>
        <taxon>Trichinellidae</taxon>
        <taxon>Trichinella</taxon>
    </lineage>
</organism>
<proteinExistence type="predicted"/>
<feature type="non-terminal residue" evidence="1">
    <location>
        <position position="38"/>
    </location>
</feature>